<proteinExistence type="predicted"/>
<evidence type="ECO:0000313" key="2">
    <source>
        <dbReference type="EMBL" id="WXB14833.1"/>
    </source>
</evidence>
<dbReference type="Pfam" id="PF00903">
    <property type="entry name" value="Glyoxalase"/>
    <property type="match status" value="1"/>
</dbReference>
<sequence>MNRQTHMKMNHMSFPTVDVATEAKFFEEHFGARIEFVDVGTGSALLKHGETDIVLEAKAGAVPWHDDFHFGFEFETKREVEALYAQLKLAGVKLETEVYNRLGRGSRFFGRTPAGVQFEIITREDMESKWDARKK</sequence>
<dbReference type="InterPro" id="IPR037523">
    <property type="entry name" value="VOC_core"/>
</dbReference>
<dbReference type="InterPro" id="IPR029068">
    <property type="entry name" value="Glyas_Bleomycin-R_OHBP_Dase"/>
</dbReference>
<name>A0ABZ2LYA2_9BACT</name>
<gene>
    <name evidence="2" type="ORF">LZC94_44325</name>
</gene>
<dbReference type="RefSeq" id="WP_394824457.1">
    <property type="nucleotide sequence ID" value="NZ_CP089984.1"/>
</dbReference>
<dbReference type="Proteomes" id="UP001370348">
    <property type="component" value="Chromosome"/>
</dbReference>
<feature type="domain" description="VOC" evidence="1">
    <location>
        <begin position="8"/>
        <end position="123"/>
    </location>
</feature>
<keyword evidence="3" id="KW-1185">Reference proteome</keyword>
<dbReference type="CDD" id="cd06587">
    <property type="entry name" value="VOC"/>
    <property type="match status" value="1"/>
</dbReference>
<reference evidence="2 3" key="1">
    <citation type="submission" date="2021-12" db="EMBL/GenBank/DDBJ databases">
        <title>Discovery of the Pendulisporaceae a myxobacterial family with distinct sporulation behavior and unique specialized metabolism.</title>
        <authorList>
            <person name="Garcia R."/>
            <person name="Popoff A."/>
            <person name="Bader C.D."/>
            <person name="Loehr J."/>
            <person name="Walesch S."/>
            <person name="Walt C."/>
            <person name="Boldt J."/>
            <person name="Bunk B."/>
            <person name="Haeckl F.J.F.P.J."/>
            <person name="Gunesch A.P."/>
            <person name="Birkelbach J."/>
            <person name="Nuebel U."/>
            <person name="Pietschmann T."/>
            <person name="Bach T."/>
            <person name="Mueller R."/>
        </authorList>
    </citation>
    <scope>NUCLEOTIDE SEQUENCE [LARGE SCALE GENOMIC DNA]</scope>
    <source>
        <strain evidence="2 3">MSr11954</strain>
    </source>
</reference>
<accession>A0ABZ2LYA2</accession>
<dbReference type="EMBL" id="CP089984">
    <property type="protein sequence ID" value="WXB14833.1"/>
    <property type="molecule type" value="Genomic_DNA"/>
</dbReference>
<dbReference type="SUPFAM" id="SSF54593">
    <property type="entry name" value="Glyoxalase/Bleomycin resistance protein/Dihydroxybiphenyl dioxygenase"/>
    <property type="match status" value="1"/>
</dbReference>
<dbReference type="InterPro" id="IPR004360">
    <property type="entry name" value="Glyas_Fos-R_dOase_dom"/>
</dbReference>
<dbReference type="Gene3D" id="3.10.180.10">
    <property type="entry name" value="2,3-Dihydroxybiphenyl 1,2-Dioxygenase, domain 1"/>
    <property type="match status" value="1"/>
</dbReference>
<protein>
    <submittedName>
        <fullName evidence="2">VOC family protein</fullName>
    </submittedName>
</protein>
<organism evidence="2 3">
    <name type="scientific">Pendulispora albinea</name>
    <dbReference type="NCBI Taxonomy" id="2741071"/>
    <lineage>
        <taxon>Bacteria</taxon>
        <taxon>Pseudomonadati</taxon>
        <taxon>Myxococcota</taxon>
        <taxon>Myxococcia</taxon>
        <taxon>Myxococcales</taxon>
        <taxon>Sorangiineae</taxon>
        <taxon>Pendulisporaceae</taxon>
        <taxon>Pendulispora</taxon>
    </lineage>
</organism>
<dbReference type="PROSITE" id="PS51819">
    <property type="entry name" value="VOC"/>
    <property type="match status" value="1"/>
</dbReference>
<evidence type="ECO:0000259" key="1">
    <source>
        <dbReference type="PROSITE" id="PS51819"/>
    </source>
</evidence>
<evidence type="ECO:0000313" key="3">
    <source>
        <dbReference type="Proteomes" id="UP001370348"/>
    </source>
</evidence>